<accession>A0AAN8G2S5</accession>
<feature type="compositionally biased region" description="Low complexity" evidence="1">
    <location>
        <begin position="46"/>
        <end position="81"/>
    </location>
</feature>
<keyword evidence="3" id="KW-1185">Reference proteome</keyword>
<feature type="compositionally biased region" description="Basic and acidic residues" evidence="1">
    <location>
        <begin position="7"/>
        <end position="19"/>
    </location>
</feature>
<proteinExistence type="predicted"/>
<reference evidence="2 3" key="1">
    <citation type="submission" date="2019-10" db="EMBL/GenBank/DDBJ databases">
        <title>Assembly and Annotation for the nematode Trichostrongylus colubriformis.</title>
        <authorList>
            <person name="Martin J."/>
        </authorList>
    </citation>
    <scope>NUCLEOTIDE SEQUENCE [LARGE SCALE GENOMIC DNA]</scope>
    <source>
        <strain evidence="2">G859</strain>
        <tissue evidence="2">Whole worm</tissue>
    </source>
</reference>
<dbReference type="AlphaFoldDB" id="A0AAN8G2S5"/>
<evidence type="ECO:0000313" key="2">
    <source>
        <dbReference type="EMBL" id="KAK5982240.1"/>
    </source>
</evidence>
<organism evidence="2 3">
    <name type="scientific">Trichostrongylus colubriformis</name>
    <name type="common">Black scour worm</name>
    <dbReference type="NCBI Taxonomy" id="6319"/>
    <lineage>
        <taxon>Eukaryota</taxon>
        <taxon>Metazoa</taxon>
        <taxon>Ecdysozoa</taxon>
        <taxon>Nematoda</taxon>
        <taxon>Chromadorea</taxon>
        <taxon>Rhabditida</taxon>
        <taxon>Rhabditina</taxon>
        <taxon>Rhabditomorpha</taxon>
        <taxon>Strongyloidea</taxon>
        <taxon>Trichostrongylidae</taxon>
        <taxon>Trichostrongylus</taxon>
    </lineage>
</organism>
<dbReference type="Proteomes" id="UP001331761">
    <property type="component" value="Unassembled WGS sequence"/>
</dbReference>
<dbReference type="EMBL" id="WIXE01005373">
    <property type="protein sequence ID" value="KAK5982240.1"/>
    <property type="molecule type" value="Genomic_DNA"/>
</dbReference>
<feature type="compositionally biased region" description="Polar residues" evidence="1">
    <location>
        <begin position="86"/>
        <end position="96"/>
    </location>
</feature>
<name>A0AAN8G2S5_TRICO</name>
<protein>
    <submittedName>
        <fullName evidence="2">Uncharacterized protein</fullName>
    </submittedName>
</protein>
<comment type="caution">
    <text evidence="2">The sequence shown here is derived from an EMBL/GenBank/DDBJ whole genome shotgun (WGS) entry which is preliminary data.</text>
</comment>
<gene>
    <name evidence="2" type="ORF">GCK32_018139</name>
</gene>
<evidence type="ECO:0000256" key="1">
    <source>
        <dbReference type="SAM" id="MobiDB-lite"/>
    </source>
</evidence>
<evidence type="ECO:0000313" key="3">
    <source>
        <dbReference type="Proteomes" id="UP001331761"/>
    </source>
</evidence>
<sequence>MILKQKFRFENSYKSDPRRSAAGKQNPTDQAKAAASKPKVPESRPVTKPTVVPIPVKAAATKTPGAADKATTPTPTAASKPPAKDSTPTTPAQKTNGAPHAAPDVTSTPPAGSKPKTPVVSFQ</sequence>
<feature type="region of interest" description="Disordered" evidence="1">
    <location>
        <begin position="1"/>
        <end position="123"/>
    </location>
</feature>